<dbReference type="RefSeq" id="WP_188220703.1">
    <property type="nucleotide sequence ID" value="NZ_NASZ01000013.1"/>
</dbReference>
<evidence type="ECO:0000256" key="3">
    <source>
        <dbReference type="ARBA" id="ARBA00022801"/>
    </source>
</evidence>
<dbReference type="SUPFAM" id="SSF49785">
    <property type="entry name" value="Galactose-binding domain-like"/>
    <property type="match status" value="1"/>
</dbReference>
<accession>A0ABR7UR96</accession>
<keyword evidence="1" id="KW-0645">Protease</keyword>
<comment type="caution">
    <text evidence="6">The sequence shown here is derived from an EMBL/GenBank/DDBJ whole genome shotgun (WGS) entry which is preliminary data.</text>
</comment>
<dbReference type="NCBIfam" id="TIGR04183">
    <property type="entry name" value="Por_Secre_tail"/>
    <property type="match status" value="1"/>
</dbReference>
<evidence type="ECO:0000259" key="5">
    <source>
        <dbReference type="PROSITE" id="PS51829"/>
    </source>
</evidence>
<evidence type="ECO:0000256" key="1">
    <source>
        <dbReference type="ARBA" id="ARBA00022670"/>
    </source>
</evidence>
<dbReference type="PROSITE" id="PS51829">
    <property type="entry name" value="P_HOMO_B"/>
    <property type="match status" value="1"/>
</dbReference>
<evidence type="ECO:0000313" key="6">
    <source>
        <dbReference type="EMBL" id="MBD0725430.1"/>
    </source>
</evidence>
<dbReference type="InterPro" id="IPR008979">
    <property type="entry name" value="Galactose-bd-like_sf"/>
</dbReference>
<evidence type="ECO:0000313" key="7">
    <source>
        <dbReference type="Proteomes" id="UP000661715"/>
    </source>
</evidence>
<dbReference type="Pfam" id="PF18962">
    <property type="entry name" value="Por_Secre_tail"/>
    <property type="match status" value="1"/>
</dbReference>
<dbReference type="SUPFAM" id="SSF55486">
    <property type="entry name" value="Metalloproteases ('zincins'), catalytic domain"/>
    <property type="match status" value="1"/>
</dbReference>
<name>A0ABR7UR96_9FLAO</name>
<organism evidence="6 7">
    <name type="scientific">Flavobacterium pokkalii</name>
    <dbReference type="NCBI Taxonomy" id="1940408"/>
    <lineage>
        <taxon>Bacteria</taxon>
        <taxon>Pseudomonadati</taxon>
        <taxon>Bacteroidota</taxon>
        <taxon>Flavobacteriia</taxon>
        <taxon>Flavobacteriales</taxon>
        <taxon>Flavobacteriaceae</taxon>
        <taxon>Flavobacterium</taxon>
    </lineage>
</organism>
<gene>
    <name evidence="6" type="ORF">B6A10_09590</name>
</gene>
<keyword evidence="7" id="KW-1185">Reference proteome</keyword>
<dbReference type="InterPro" id="IPR002884">
    <property type="entry name" value="P_dom"/>
</dbReference>
<sequence length="891" mass="96170">MRINSLFVILLLCFSVVRAQDKEPWKRMDSSKAQVSEKLLSGKGISKAVLFQLNEEVLQTRLKPIQDKKQSVARLEITIPNANGVLERFSVREDSNFDPELQAKYPEIRSYSGVGLTDATAVVNFSMSPLGIQTMITRKNSQVEFIEKDAESANLYVVYNSKSKLKERFLFSCTTADAVNLSQKISSQSAKIVSSDKKFRTLRLALSCTGEYAEYFGGTVDGALAGMNATMTRVNGIYNRDLAVKLILIANNSQIVYTNAVTDPYDDAEAGVGTSTVEGTWGMQLQNNLTSVIGNANYDIGHLFGASGGGGNAGCIGCVCDAGKGSGYTSPSSDKPEGDTFDIDFVAHEMGHQLGANHTFSYDIEGTVASVEPGSGSTIMGYAGITTDYDVEQHSDDYFSFISIAQIQDKLATKSCPVVTTISTAAPTVNAGADYTIPKGTAFVLKGTGGASEAVTYTWEENDPATSASGDLSLAVSTKTNGPLFRSLPPESSAVRYMPGFDNVLAGRLRGKWESVSDVSRTLHFVLTARDNGAEGLAQTLSDEMVVTVNANAGPFEITSQNIDDLSWFQGTEQTITWNVNGANVLPGAAKVNIKLSTDNGETFPVTLASAVDNDGSEKITVPNVSSQLCRILIEPVDNIFYAVNSKTFAIGYTVTSDCQTYALPETPLSIPEQANFRTKTITVPATTALISDVNFNIDFSHDYFSDVQMELVSPQGTVVKLFYNSCGTGSGSLLLKYDDAGADLSCGNAALQTVKALGVLSDFNGENPQGNWTLRYRDIYLTDTGTINSASVEICTQSFTLVPYEDISKEIIVSSEKYDGNFNVKYISTSANDIDIFVFDLSGTKVFEQRYANTGGFDKNIELSDYLQSGIYFVVLKDGSVEKRAKIIIK</sequence>
<feature type="chain" id="PRO_5047328453" evidence="4">
    <location>
        <begin position="20"/>
        <end position="891"/>
    </location>
</feature>
<dbReference type="EMBL" id="NASZ01000013">
    <property type="protein sequence ID" value="MBD0725430.1"/>
    <property type="molecule type" value="Genomic_DNA"/>
</dbReference>
<keyword evidence="3" id="KW-0378">Hydrolase</keyword>
<dbReference type="InterPro" id="IPR026444">
    <property type="entry name" value="Secre_tail"/>
</dbReference>
<feature type="signal peptide" evidence="4">
    <location>
        <begin position="1"/>
        <end position="19"/>
    </location>
</feature>
<dbReference type="Pfam" id="PF13583">
    <property type="entry name" value="Reprolysin_4"/>
    <property type="match status" value="1"/>
</dbReference>
<evidence type="ECO:0000256" key="4">
    <source>
        <dbReference type="SAM" id="SignalP"/>
    </source>
</evidence>
<dbReference type="Gene3D" id="3.40.390.10">
    <property type="entry name" value="Collagenase (Catalytic Domain)"/>
    <property type="match status" value="1"/>
</dbReference>
<keyword evidence="2 4" id="KW-0732">Signal</keyword>
<protein>
    <submittedName>
        <fullName evidence="6">Propanediol utilization protein</fullName>
    </submittedName>
</protein>
<dbReference type="Proteomes" id="UP000661715">
    <property type="component" value="Unassembled WGS sequence"/>
</dbReference>
<feature type="domain" description="P/Homo B" evidence="5">
    <location>
        <begin position="654"/>
        <end position="801"/>
    </location>
</feature>
<dbReference type="Pfam" id="PF01483">
    <property type="entry name" value="P_proprotein"/>
    <property type="match status" value="1"/>
</dbReference>
<dbReference type="InterPro" id="IPR024079">
    <property type="entry name" value="MetalloPept_cat_dom_sf"/>
</dbReference>
<dbReference type="Gene3D" id="2.60.120.260">
    <property type="entry name" value="Galactose-binding domain-like"/>
    <property type="match status" value="1"/>
</dbReference>
<evidence type="ECO:0000256" key="2">
    <source>
        <dbReference type="ARBA" id="ARBA00022729"/>
    </source>
</evidence>
<reference evidence="6 7" key="1">
    <citation type="journal article" date="2020" name="Microbiol. Res.">
        <title>Flavobacterium pokkalii sp. nov., a novel plant growth promoting native rhizobacteria isolated from pokkali rice grown in coastal saline affected agricultural regions of southern India, Kerala.</title>
        <authorList>
            <person name="Menon R.R."/>
            <person name="Kumari S."/>
            <person name="Viver T."/>
            <person name="Rameshkumar N."/>
        </authorList>
    </citation>
    <scope>NUCLEOTIDE SEQUENCE [LARGE SCALE GENOMIC DNA]</scope>
    <source>
        <strain evidence="6 7">L1I52</strain>
    </source>
</reference>
<proteinExistence type="predicted"/>